<evidence type="ECO:0000259" key="1">
    <source>
        <dbReference type="Pfam" id="PF23871"/>
    </source>
</evidence>
<proteinExistence type="predicted"/>
<dbReference type="EMBL" id="JBHSCZ010000004">
    <property type="protein sequence ID" value="MFC4263747.1"/>
    <property type="molecule type" value="Genomic_DNA"/>
</dbReference>
<sequence>MTDRGKRVFNLSIIDRQSEFVKLIVSHSAFKQTLKICLDNGEMPTKDEIVEIMKHSKLHKVGSDSTFYRRASTITGWINWILNQIEE</sequence>
<dbReference type="InterPro" id="IPR055650">
    <property type="entry name" value="DUF7226"/>
</dbReference>
<comment type="caution">
    <text evidence="2">The sequence shown here is derived from an EMBL/GenBank/DDBJ whole genome shotgun (WGS) entry which is preliminary data.</text>
</comment>
<gene>
    <name evidence="2" type="ORF">ACFOWM_12700</name>
</gene>
<accession>A0ABV8QVM5</accession>
<evidence type="ECO:0000313" key="2">
    <source>
        <dbReference type="EMBL" id="MFC4263747.1"/>
    </source>
</evidence>
<evidence type="ECO:0000313" key="3">
    <source>
        <dbReference type="Proteomes" id="UP001595907"/>
    </source>
</evidence>
<organism evidence="2 3">
    <name type="scientific">Ferruginibacter yonginensis</name>
    <dbReference type="NCBI Taxonomy" id="1310416"/>
    <lineage>
        <taxon>Bacteria</taxon>
        <taxon>Pseudomonadati</taxon>
        <taxon>Bacteroidota</taxon>
        <taxon>Chitinophagia</taxon>
        <taxon>Chitinophagales</taxon>
        <taxon>Chitinophagaceae</taxon>
        <taxon>Ferruginibacter</taxon>
    </lineage>
</organism>
<reference evidence="3" key="1">
    <citation type="journal article" date="2019" name="Int. J. Syst. Evol. Microbiol.">
        <title>The Global Catalogue of Microorganisms (GCM) 10K type strain sequencing project: providing services to taxonomists for standard genome sequencing and annotation.</title>
        <authorList>
            <consortium name="The Broad Institute Genomics Platform"/>
            <consortium name="The Broad Institute Genome Sequencing Center for Infectious Disease"/>
            <person name="Wu L."/>
            <person name="Ma J."/>
        </authorList>
    </citation>
    <scope>NUCLEOTIDE SEQUENCE [LARGE SCALE GENOMIC DNA]</scope>
    <source>
        <strain evidence="3">CECT 8289</strain>
    </source>
</reference>
<dbReference type="Pfam" id="PF23871">
    <property type="entry name" value="DUF7226"/>
    <property type="match status" value="1"/>
</dbReference>
<keyword evidence="3" id="KW-1185">Reference proteome</keyword>
<name>A0ABV8QVM5_9BACT</name>
<dbReference type="RefSeq" id="WP_379710729.1">
    <property type="nucleotide sequence ID" value="NZ_JBHSCZ010000004.1"/>
</dbReference>
<feature type="domain" description="DUF7226" evidence="1">
    <location>
        <begin position="1"/>
        <end position="85"/>
    </location>
</feature>
<protein>
    <recommendedName>
        <fullName evidence="1">DUF7226 domain-containing protein</fullName>
    </recommendedName>
</protein>
<dbReference type="Proteomes" id="UP001595907">
    <property type="component" value="Unassembled WGS sequence"/>
</dbReference>